<evidence type="ECO:0000313" key="7">
    <source>
        <dbReference type="EMBL" id="CAB4618501.1"/>
    </source>
</evidence>
<name>A0A6J6XEZ8_9ZZZZ</name>
<feature type="region of interest" description="Disordered" evidence="1">
    <location>
        <begin position="1"/>
        <end position="39"/>
    </location>
</feature>
<dbReference type="EMBL" id="CAEZTY010000040">
    <property type="protein sequence ID" value="CAB4587876.1"/>
    <property type="molecule type" value="Genomic_DNA"/>
</dbReference>
<organism evidence="9">
    <name type="scientific">freshwater metagenome</name>
    <dbReference type="NCBI Taxonomy" id="449393"/>
    <lineage>
        <taxon>unclassified sequences</taxon>
        <taxon>metagenomes</taxon>
        <taxon>ecological metagenomes</taxon>
    </lineage>
</organism>
<dbReference type="InterPro" id="IPR025241">
    <property type="entry name" value="DUF4190"/>
</dbReference>
<evidence type="ECO:0000313" key="5">
    <source>
        <dbReference type="EMBL" id="CAB4372497.1"/>
    </source>
</evidence>
<feature type="domain" description="DUF4190" evidence="3">
    <location>
        <begin position="49"/>
        <end position="111"/>
    </location>
</feature>
<evidence type="ECO:0000313" key="4">
    <source>
        <dbReference type="EMBL" id="CAB4335692.1"/>
    </source>
</evidence>
<dbReference type="EMBL" id="CAFBRD010000092">
    <property type="protein sequence ID" value="CAB5078236.1"/>
    <property type="molecule type" value="Genomic_DNA"/>
</dbReference>
<reference evidence="9" key="1">
    <citation type="submission" date="2020-05" db="EMBL/GenBank/DDBJ databases">
        <authorList>
            <person name="Chiriac C."/>
            <person name="Salcher M."/>
            <person name="Ghai R."/>
            <person name="Kavagutti S V."/>
        </authorList>
    </citation>
    <scope>NUCLEOTIDE SEQUENCE</scope>
</reference>
<keyword evidence="2" id="KW-0812">Transmembrane</keyword>
<feature type="transmembrane region" description="Helical" evidence="2">
    <location>
        <begin position="92"/>
        <end position="118"/>
    </location>
</feature>
<evidence type="ECO:0000313" key="9">
    <source>
        <dbReference type="EMBL" id="CAB4795791.1"/>
    </source>
</evidence>
<gene>
    <name evidence="6" type="ORF">UFOPK1762_01136</name>
    <name evidence="7" type="ORF">UFOPK1906_00562</name>
    <name evidence="8" type="ORF">UFOPK2624_01375</name>
    <name evidence="9" type="ORF">UFOPK3010_00292</name>
    <name evidence="4" type="ORF">UFOPK3331_00561</name>
    <name evidence="10" type="ORF">UFOPK3785_01544</name>
    <name evidence="5" type="ORF">UFOPK4201_01541</name>
    <name evidence="11" type="ORF">UFOPK4371_01419</name>
</gene>
<evidence type="ECO:0000259" key="3">
    <source>
        <dbReference type="Pfam" id="PF13828"/>
    </source>
</evidence>
<dbReference type="Pfam" id="PF13828">
    <property type="entry name" value="DUF4190"/>
    <property type="match status" value="1"/>
</dbReference>
<feature type="transmembrane region" description="Helical" evidence="2">
    <location>
        <begin position="50"/>
        <end position="80"/>
    </location>
</feature>
<dbReference type="EMBL" id="CAFBNJ010000097">
    <property type="protein sequence ID" value="CAB4961899.1"/>
    <property type="molecule type" value="Genomic_DNA"/>
</dbReference>
<sequence>MTDLPPPPPPPPPPTGGTPPPAPPAPPAGGFAPPPIAQAGSAPNPNNGMAVAALVLGILTFVCLGPIAGILAIVFGFLGMKKAKELGGTGKGMALAGLILGAVGTIIAIILFVAFVVLAGTATVALKDATGKADPSTYTLKIDRCEVDSLGYPMMAGTISNQTSTSKSYLFEYEFRDPSGTLINNGTTLPNSVPGNDRIQWDIGSYTVTTASKVTCKITQVDNWFN</sequence>
<dbReference type="EMBL" id="CAEZVC010000023">
    <property type="protein sequence ID" value="CAB4618501.1"/>
    <property type="molecule type" value="Genomic_DNA"/>
</dbReference>
<protein>
    <submittedName>
        <fullName evidence="9">Unannotated protein</fullName>
    </submittedName>
</protein>
<evidence type="ECO:0000313" key="11">
    <source>
        <dbReference type="EMBL" id="CAB5078236.1"/>
    </source>
</evidence>
<evidence type="ECO:0000313" key="10">
    <source>
        <dbReference type="EMBL" id="CAB4961899.1"/>
    </source>
</evidence>
<dbReference type="EMBL" id="CAFAAM010000024">
    <property type="protein sequence ID" value="CAB4795791.1"/>
    <property type="molecule type" value="Genomic_DNA"/>
</dbReference>
<dbReference type="EMBL" id="CAESAL010000013">
    <property type="protein sequence ID" value="CAB4335692.1"/>
    <property type="molecule type" value="Genomic_DNA"/>
</dbReference>
<evidence type="ECO:0000256" key="1">
    <source>
        <dbReference type="SAM" id="MobiDB-lite"/>
    </source>
</evidence>
<dbReference type="EMBL" id="CAEUNJ010000076">
    <property type="protein sequence ID" value="CAB4372497.1"/>
    <property type="molecule type" value="Genomic_DNA"/>
</dbReference>
<keyword evidence="2" id="KW-0472">Membrane</keyword>
<dbReference type="AlphaFoldDB" id="A0A6J6XEZ8"/>
<accession>A0A6J6XEZ8</accession>
<keyword evidence="2" id="KW-1133">Transmembrane helix</keyword>
<proteinExistence type="predicted"/>
<evidence type="ECO:0000313" key="8">
    <source>
        <dbReference type="EMBL" id="CAB4715844.1"/>
    </source>
</evidence>
<evidence type="ECO:0000313" key="6">
    <source>
        <dbReference type="EMBL" id="CAB4587876.1"/>
    </source>
</evidence>
<evidence type="ECO:0000256" key="2">
    <source>
        <dbReference type="SAM" id="Phobius"/>
    </source>
</evidence>
<feature type="compositionally biased region" description="Pro residues" evidence="1">
    <location>
        <begin position="1"/>
        <end position="36"/>
    </location>
</feature>
<dbReference type="EMBL" id="CAEZXY010000072">
    <property type="protein sequence ID" value="CAB4715844.1"/>
    <property type="molecule type" value="Genomic_DNA"/>
</dbReference>